<keyword evidence="4" id="KW-1185">Reference proteome</keyword>
<comment type="caution">
    <text evidence="3">The sequence shown here is derived from an EMBL/GenBank/DDBJ whole genome shotgun (WGS) entry which is preliminary data.</text>
</comment>
<protein>
    <submittedName>
        <fullName evidence="3">Replication initiation protein</fullName>
    </submittedName>
</protein>
<dbReference type="Proteomes" id="UP000659698">
    <property type="component" value="Unassembled WGS sequence"/>
</dbReference>
<name>A0ABR6VPH1_9BACT</name>
<dbReference type="Gene3D" id="1.10.10.10">
    <property type="entry name" value="Winged helix-like DNA-binding domain superfamily/Winged helix DNA-binding domain"/>
    <property type="match status" value="2"/>
</dbReference>
<evidence type="ECO:0000259" key="2">
    <source>
        <dbReference type="Pfam" id="PF01051"/>
    </source>
</evidence>
<evidence type="ECO:0000256" key="1">
    <source>
        <dbReference type="ARBA" id="ARBA00038283"/>
    </source>
</evidence>
<sequence length="355" mass="41349">MSTVDKKGKGNKRTGVVKLPDTMTWIKQPNKVTKMGYDFTVLQLRVFLSILVELQGHMEEVIQGKEVEQLNLFQRSKGDSIRLTIPIKKFGVTPDKYNELKMAMRKIAAIPVELDARDPESGKEYWVVKGLFTAYIPKEKYSREVIIEIEKPIAKYLLDTKPGWSKFMYEIVNQSNNKYTFRIYILISSWKRKGGLRIPYADFRKMLGIGDRYAEYKDLYKRVIKPAYDELFEKADCWFEMAEVEKKGKEVTHLNFKIIKIMTEQERKIYDAKSDQLINWCKTHHQFKDHHLKALYAILNEETINPLHTKAAMLTGAIDTAKVKHVADYVLKALQNEVAAFFESEDVETEAIMLE</sequence>
<proteinExistence type="inferred from homology"/>
<dbReference type="InterPro" id="IPR000525">
    <property type="entry name" value="Initiator_Rep_WH1"/>
</dbReference>
<comment type="similarity">
    <text evidence="1">Belongs to the initiator RepB protein family.</text>
</comment>
<dbReference type="RefSeq" id="WP_186633896.1">
    <property type="nucleotide sequence ID" value="NZ_JACOAF010000011.1"/>
</dbReference>
<organism evidence="3 4">
    <name type="scientific">Rufibacter sediminis</name>
    <dbReference type="NCBI Taxonomy" id="2762756"/>
    <lineage>
        <taxon>Bacteria</taxon>
        <taxon>Pseudomonadati</taxon>
        <taxon>Bacteroidota</taxon>
        <taxon>Cytophagia</taxon>
        <taxon>Cytophagales</taxon>
        <taxon>Hymenobacteraceae</taxon>
        <taxon>Rufibacter</taxon>
    </lineage>
</organism>
<dbReference type="InterPro" id="IPR036388">
    <property type="entry name" value="WH-like_DNA-bd_sf"/>
</dbReference>
<dbReference type="Pfam" id="PF01051">
    <property type="entry name" value="Rep3_N"/>
    <property type="match status" value="1"/>
</dbReference>
<reference evidence="3 4" key="1">
    <citation type="journal article" date="2019" name="Int. J. Syst. Evol. Microbiol.">
        <title>Rufibacter sediminis sp. nov., isolated from freshwater lake sediment.</title>
        <authorList>
            <person name="Qu J.H."/>
            <person name="Zhang L.J."/>
            <person name="Fu Y.H."/>
            <person name="Li H.F."/>
        </authorList>
    </citation>
    <scope>NUCLEOTIDE SEQUENCE [LARGE SCALE GENOMIC DNA]</scope>
    <source>
        <strain evidence="3 4">H-1</strain>
    </source>
</reference>
<gene>
    <name evidence="3" type="ORF">H7U12_05045</name>
</gene>
<dbReference type="EMBL" id="JACOAF010000011">
    <property type="protein sequence ID" value="MBC3539036.1"/>
    <property type="molecule type" value="Genomic_DNA"/>
</dbReference>
<evidence type="ECO:0000313" key="3">
    <source>
        <dbReference type="EMBL" id="MBC3539036.1"/>
    </source>
</evidence>
<dbReference type="SUPFAM" id="SSF46785">
    <property type="entry name" value="Winged helix' DNA-binding domain"/>
    <property type="match status" value="1"/>
</dbReference>
<dbReference type="InterPro" id="IPR036390">
    <property type="entry name" value="WH_DNA-bd_sf"/>
</dbReference>
<evidence type="ECO:0000313" key="4">
    <source>
        <dbReference type="Proteomes" id="UP000659698"/>
    </source>
</evidence>
<accession>A0ABR6VPH1</accession>
<feature type="domain" description="Initiator Rep protein WH1" evidence="2">
    <location>
        <begin position="25"/>
        <end position="187"/>
    </location>
</feature>
<dbReference type="Pfam" id="PF21205">
    <property type="entry name" value="Rep3_C"/>
    <property type="match status" value="1"/>
</dbReference>